<feature type="region of interest" description="Disordered" evidence="11">
    <location>
        <begin position="1"/>
        <end position="95"/>
    </location>
</feature>
<dbReference type="InterPro" id="IPR035979">
    <property type="entry name" value="RBD_domain_sf"/>
</dbReference>
<feature type="compositionally biased region" description="Basic and acidic residues" evidence="11">
    <location>
        <begin position="1"/>
        <end position="42"/>
    </location>
</feature>
<evidence type="ECO:0000256" key="1">
    <source>
        <dbReference type="ARBA" id="ARBA00004123"/>
    </source>
</evidence>
<dbReference type="CDD" id="cd12232">
    <property type="entry name" value="RRM3_U2AF65"/>
    <property type="match status" value="1"/>
</dbReference>
<dbReference type="Proteomes" id="UP001286313">
    <property type="component" value="Unassembled WGS sequence"/>
</dbReference>
<evidence type="ECO:0000313" key="13">
    <source>
        <dbReference type="EMBL" id="KAK3878700.1"/>
    </source>
</evidence>
<accession>A0AAE1FQU4</accession>
<evidence type="ECO:0000313" key="14">
    <source>
        <dbReference type="Proteomes" id="UP001286313"/>
    </source>
</evidence>
<keyword evidence="14" id="KW-1185">Reference proteome</keyword>
<evidence type="ECO:0000256" key="9">
    <source>
        <dbReference type="ARBA" id="ARBA00064859"/>
    </source>
</evidence>
<evidence type="ECO:0000256" key="2">
    <source>
        <dbReference type="ARBA" id="ARBA00022664"/>
    </source>
</evidence>
<evidence type="ECO:0000256" key="8">
    <source>
        <dbReference type="ARBA" id="ARBA00053913"/>
    </source>
</evidence>
<feature type="domain" description="RRM" evidence="12">
    <location>
        <begin position="160"/>
        <end position="242"/>
    </location>
</feature>
<feature type="domain" description="RRM" evidence="12">
    <location>
        <begin position="295"/>
        <end position="379"/>
    </location>
</feature>
<keyword evidence="3" id="KW-0677">Repeat</keyword>
<evidence type="ECO:0000256" key="5">
    <source>
        <dbReference type="ARBA" id="ARBA00023187"/>
    </source>
</evidence>
<dbReference type="FunFam" id="3.30.70.330:FF:000074">
    <property type="entry name" value="U2 snRNP auxiliary factor large subunit"/>
    <property type="match status" value="1"/>
</dbReference>
<sequence>MGEEREKEKNEKERDEKKEKERDKDKEREKDKDRDKDKEKDRDRKKRSRSRSRERRKHKTRSRSRGRSRSRSRSRERRKSRRKKPSLYWDKPPPGFEHITPIQYKAMQAAGQIPSNVTVPLIAPPSAGQMMSSVVPSVPEVASVPQPVPVVGSTITRQARRLYVGNIPFGVTEEEMMEFFNQQMHLAGLAQAAGNPVLACQVNLDKNFAFLEFRSIDETTQAIAFDGINFKGQSLKIRRPHDYQPMPGMSEHPTLTAMPDTSRNVPERQGSATLGWTDYTIIAGVVSTVVPDSPHKIFIGGLPNYLNEDQVKELLMSFGQLRAFNLVKDSATGLSKGYAFCEYVDVSLTDQIPVSEQAIHGLNGMQLGDKKLVVQRASVGAKNANAMAQAPVQIQVPGLQLQSGSGPATEVLCLMNMVMPDELKDDEEYEDILEDIREECSRYGIVRSVEIPRPVEGVEVPGVGKVFVEFNSVLDCQKAQQNLTGRKFANRVVVTSYFDPDRYHRPISSNINYQLNSLNINKMPPVNQPKPLYSMAEDALCHYIYVMVSIGASMTDSTDKNVVQEELDKLFLKEKHNLKIPNNIKLPKHVMNKFKSAVHLKRTKVVLEKHGHVLKILSKQFETLPASFLNNIINKMFAFISKIIVDDDKQIRDYLNDEWSFGPRLRIGLHIILMSMFSSKVSSLNFNPVSNRFCNVLAKFFMKPEEEDNPFINDIEEKKEDILTNTIFEYTENLKNITSLSLQNLASARLVWKISCCCPNLWYLDISGNLCDLERHCELEKIHEVIDITKAAKGVAADGSDNLQTTMDRLVNNKKFEKFISALGGFYAKNDIELDACEGCFYLRTLLLPEIDWNSAEELMLQDHVGSILELCKEIQEVQGINMFSIFLQRSRLENFPHILKLRKFCDREFHKPLLAPVAEIFGRIGVPFVEEVDMVLNYFMGPKTLEHFPNMKHLKVCPLSKDTYTLTSMLPYISKLHSLDIKLTHSITIDDMCQLAKNCQQLESLKIECPGLRLNSDGDGDDDDGSKSEKTVKRETTMLKKKPQCAKTKRKLQQQQGLKSRHKRLTFPQYIQSWLKKDHAPYERENTPIPKFSRLHTLMFSGMQHIEAAALYKCIRGSPRVCTFSLIVMRKVEDHIQDINDEFVCRICPLMKCLQHFTLSAETEEHLCVMMRGLTSASVEHLQYQCENLLSIGNVASWSMTTKEVKDLNRNFETQNYILRLC</sequence>
<evidence type="ECO:0000256" key="10">
    <source>
        <dbReference type="PROSITE-ProRule" id="PRU00176"/>
    </source>
</evidence>
<dbReference type="EMBL" id="JAWQEG010001527">
    <property type="protein sequence ID" value="KAK3878700.1"/>
    <property type="molecule type" value="Genomic_DNA"/>
</dbReference>
<dbReference type="Pfam" id="PF00076">
    <property type="entry name" value="RRM_1"/>
    <property type="match status" value="3"/>
</dbReference>
<keyword evidence="2" id="KW-0507">mRNA processing</keyword>
<comment type="caution">
    <text evidence="13">The sequence shown here is derived from an EMBL/GenBank/DDBJ whole genome shotgun (WGS) entry which is preliminary data.</text>
</comment>
<dbReference type="SUPFAM" id="SSF54928">
    <property type="entry name" value="RNA-binding domain, RBD"/>
    <property type="match status" value="2"/>
</dbReference>
<comment type="subunit">
    <text evidence="9">Forms a heterodimer with the U2AF small subunit.</text>
</comment>
<dbReference type="InterPro" id="IPR006529">
    <property type="entry name" value="U2AF_lg"/>
</dbReference>
<feature type="region of interest" description="Disordered" evidence="11">
    <location>
        <begin position="1017"/>
        <end position="1061"/>
    </location>
</feature>
<dbReference type="CDD" id="cd12231">
    <property type="entry name" value="RRM2_U2AF65"/>
    <property type="match status" value="1"/>
</dbReference>
<evidence type="ECO:0000256" key="6">
    <source>
        <dbReference type="ARBA" id="ARBA00023242"/>
    </source>
</evidence>
<evidence type="ECO:0000256" key="11">
    <source>
        <dbReference type="SAM" id="MobiDB-lite"/>
    </source>
</evidence>
<keyword evidence="5" id="KW-0508">mRNA splicing</keyword>
<feature type="compositionally biased region" description="Basic residues" evidence="11">
    <location>
        <begin position="43"/>
        <end position="85"/>
    </location>
</feature>
<evidence type="ECO:0000256" key="7">
    <source>
        <dbReference type="ARBA" id="ARBA00030821"/>
    </source>
</evidence>
<dbReference type="InterPro" id="IPR000504">
    <property type="entry name" value="RRM_dom"/>
</dbReference>
<feature type="compositionally biased region" description="Basic and acidic residues" evidence="11">
    <location>
        <begin position="1026"/>
        <end position="1039"/>
    </location>
</feature>
<dbReference type="PROSITE" id="PS50102">
    <property type="entry name" value="RRM"/>
    <property type="match status" value="3"/>
</dbReference>
<dbReference type="NCBIfam" id="TIGR01642">
    <property type="entry name" value="U2AF_lg"/>
    <property type="match status" value="1"/>
</dbReference>
<feature type="domain" description="RRM" evidence="12">
    <location>
        <begin position="416"/>
        <end position="500"/>
    </location>
</feature>
<dbReference type="GO" id="GO:0000398">
    <property type="term" value="P:mRNA splicing, via spliceosome"/>
    <property type="evidence" value="ECO:0007669"/>
    <property type="project" value="UniProtKB-ARBA"/>
</dbReference>
<dbReference type="SMART" id="SM00360">
    <property type="entry name" value="RRM"/>
    <property type="match status" value="3"/>
</dbReference>
<evidence type="ECO:0000256" key="4">
    <source>
        <dbReference type="ARBA" id="ARBA00022884"/>
    </source>
</evidence>
<protein>
    <recommendedName>
        <fullName evidence="7">U2 snRNP auxiliary factor large subunit</fullName>
    </recommendedName>
</protein>
<dbReference type="GO" id="GO:0005634">
    <property type="term" value="C:nucleus"/>
    <property type="evidence" value="ECO:0007669"/>
    <property type="project" value="UniProtKB-SubCell"/>
</dbReference>
<dbReference type="FunFam" id="3.30.70.330:FF:000097">
    <property type="entry name" value="U2 snRNP auxiliary factor large subunit"/>
    <property type="match status" value="1"/>
</dbReference>
<reference evidence="13" key="1">
    <citation type="submission" date="2023-10" db="EMBL/GenBank/DDBJ databases">
        <title>Genome assemblies of two species of porcelain crab, Petrolisthes cinctipes and Petrolisthes manimaculis (Anomura: Porcellanidae).</title>
        <authorList>
            <person name="Angst P."/>
        </authorList>
    </citation>
    <scope>NUCLEOTIDE SEQUENCE</scope>
    <source>
        <strain evidence="13">PB745_01</strain>
        <tissue evidence="13">Gill</tissue>
    </source>
</reference>
<keyword evidence="4 10" id="KW-0694">RNA-binding</keyword>
<dbReference type="GO" id="GO:0003723">
    <property type="term" value="F:RNA binding"/>
    <property type="evidence" value="ECO:0007669"/>
    <property type="project" value="UniProtKB-UniRule"/>
</dbReference>
<proteinExistence type="predicted"/>
<evidence type="ECO:0000256" key="3">
    <source>
        <dbReference type="ARBA" id="ARBA00022737"/>
    </source>
</evidence>
<dbReference type="PANTHER" id="PTHR23139">
    <property type="entry name" value="RNA-BINDING PROTEIN"/>
    <property type="match status" value="1"/>
</dbReference>
<evidence type="ECO:0000259" key="12">
    <source>
        <dbReference type="PROSITE" id="PS50102"/>
    </source>
</evidence>
<comment type="function">
    <text evidence="8">Necessary for the splicing of pre-mRNA. Binds to the polypyrimidine tract of introns early during spliceosome assembly.</text>
</comment>
<dbReference type="Gene3D" id="3.30.70.330">
    <property type="match status" value="3"/>
</dbReference>
<name>A0AAE1FQU4_PETCI</name>
<feature type="compositionally biased region" description="Basic residues" evidence="11">
    <location>
        <begin position="1040"/>
        <end position="1053"/>
    </location>
</feature>
<dbReference type="InterPro" id="IPR032675">
    <property type="entry name" value="LRR_dom_sf"/>
</dbReference>
<gene>
    <name evidence="13" type="ORF">Pcinc_016684</name>
</gene>
<organism evidence="13 14">
    <name type="scientific">Petrolisthes cinctipes</name>
    <name type="common">Flat porcelain crab</name>
    <dbReference type="NCBI Taxonomy" id="88211"/>
    <lineage>
        <taxon>Eukaryota</taxon>
        <taxon>Metazoa</taxon>
        <taxon>Ecdysozoa</taxon>
        <taxon>Arthropoda</taxon>
        <taxon>Crustacea</taxon>
        <taxon>Multicrustacea</taxon>
        <taxon>Malacostraca</taxon>
        <taxon>Eumalacostraca</taxon>
        <taxon>Eucarida</taxon>
        <taxon>Decapoda</taxon>
        <taxon>Pleocyemata</taxon>
        <taxon>Anomura</taxon>
        <taxon>Galatheoidea</taxon>
        <taxon>Porcellanidae</taxon>
        <taxon>Petrolisthes</taxon>
    </lineage>
</organism>
<dbReference type="InterPro" id="IPR012677">
    <property type="entry name" value="Nucleotide-bd_a/b_plait_sf"/>
</dbReference>
<dbReference type="SUPFAM" id="SSF52047">
    <property type="entry name" value="RNI-like"/>
    <property type="match status" value="1"/>
</dbReference>
<keyword evidence="6" id="KW-0539">Nucleus</keyword>
<comment type="subcellular location">
    <subcellularLocation>
        <location evidence="1">Nucleus</location>
    </subcellularLocation>
</comment>
<dbReference type="Gene3D" id="3.80.10.10">
    <property type="entry name" value="Ribonuclease Inhibitor"/>
    <property type="match status" value="1"/>
</dbReference>
<dbReference type="CDD" id="cd12230">
    <property type="entry name" value="RRM1_U2AF65"/>
    <property type="match status" value="1"/>
</dbReference>
<dbReference type="AlphaFoldDB" id="A0AAE1FQU4"/>